<name>A0A2I0AK06_9ASPA</name>
<dbReference type="InterPro" id="IPR021899">
    <property type="entry name" value="DUF3511"/>
</dbReference>
<keyword evidence="2" id="KW-1185">Reference proteome</keyword>
<organism evidence="1 2">
    <name type="scientific">Apostasia shenzhenica</name>
    <dbReference type="NCBI Taxonomy" id="1088818"/>
    <lineage>
        <taxon>Eukaryota</taxon>
        <taxon>Viridiplantae</taxon>
        <taxon>Streptophyta</taxon>
        <taxon>Embryophyta</taxon>
        <taxon>Tracheophyta</taxon>
        <taxon>Spermatophyta</taxon>
        <taxon>Magnoliopsida</taxon>
        <taxon>Liliopsida</taxon>
        <taxon>Asparagales</taxon>
        <taxon>Orchidaceae</taxon>
        <taxon>Apostasioideae</taxon>
        <taxon>Apostasia</taxon>
    </lineage>
</organism>
<evidence type="ECO:0000313" key="2">
    <source>
        <dbReference type="Proteomes" id="UP000236161"/>
    </source>
</evidence>
<dbReference type="OrthoDB" id="1655903at2759"/>
<proteinExistence type="predicted"/>
<gene>
    <name evidence="1" type="ORF">AXF42_Ash014564</name>
</gene>
<reference evidence="1 2" key="1">
    <citation type="journal article" date="2017" name="Nature">
        <title>The Apostasia genome and the evolution of orchids.</title>
        <authorList>
            <person name="Zhang G.Q."/>
            <person name="Liu K.W."/>
            <person name="Li Z."/>
            <person name="Lohaus R."/>
            <person name="Hsiao Y.Y."/>
            <person name="Niu S.C."/>
            <person name="Wang J.Y."/>
            <person name="Lin Y.C."/>
            <person name="Xu Q."/>
            <person name="Chen L.J."/>
            <person name="Yoshida K."/>
            <person name="Fujiwara S."/>
            <person name="Wang Z.W."/>
            <person name="Zhang Y.Q."/>
            <person name="Mitsuda N."/>
            <person name="Wang M."/>
            <person name="Liu G.H."/>
            <person name="Pecoraro L."/>
            <person name="Huang H.X."/>
            <person name="Xiao X.J."/>
            <person name="Lin M."/>
            <person name="Wu X.Y."/>
            <person name="Wu W.L."/>
            <person name="Chen Y.Y."/>
            <person name="Chang S.B."/>
            <person name="Sakamoto S."/>
            <person name="Ohme-Takagi M."/>
            <person name="Yagi M."/>
            <person name="Zeng S.J."/>
            <person name="Shen C.Y."/>
            <person name="Yeh C.M."/>
            <person name="Luo Y.B."/>
            <person name="Tsai W.C."/>
            <person name="Van de Peer Y."/>
            <person name="Liu Z.J."/>
        </authorList>
    </citation>
    <scope>NUCLEOTIDE SEQUENCE [LARGE SCALE GENOMIC DNA]</scope>
    <source>
        <strain evidence="2">cv. Shenzhen</strain>
        <tissue evidence="1">Stem</tissue>
    </source>
</reference>
<dbReference type="AlphaFoldDB" id="A0A2I0AK06"/>
<dbReference type="Proteomes" id="UP000236161">
    <property type="component" value="Unassembled WGS sequence"/>
</dbReference>
<sequence>MEDFRSRYCADNGMQIEPYGGVGRPPASYDAKTSSSYHASSYAPKEMDLKKGSASFKDGWFNDPELQRKKRIVGYKAYSVEGRAKRSLRKSFRWLKDRYTRIVYGWS</sequence>
<protein>
    <recommendedName>
        <fullName evidence="3">DUF3511 domain-containing protein</fullName>
    </recommendedName>
</protein>
<dbReference type="Pfam" id="PF12023">
    <property type="entry name" value="DUF3511"/>
    <property type="match status" value="1"/>
</dbReference>
<accession>A0A2I0AK06</accession>
<evidence type="ECO:0000313" key="1">
    <source>
        <dbReference type="EMBL" id="PKA55892.1"/>
    </source>
</evidence>
<dbReference type="PANTHER" id="PTHR33193">
    <property type="entry name" value="DOMAIN PROTEIN, PUTATIVE (DUF3511)-RELATED"/>
    <property type="match status" value="1"/>
</dbReference>
<dbReference type="PANTHER" id="PTHR33193:SF62">
    <property type="entry name" value="FAMILY ABC TRANSPORTER, PUTATIVE (DUF3511)-RELATED"/>
    <property type="match status" value="1"/>
</dbReference>
<evidence type="ECO:0008006" key="3">
    <source>
        <dbReference type="Google" id="ProtNLM"/>
    </source>
</evidence>
<dbReference type="STRING" id="1088818.A0A2I0AK06"/>
<dbReference type="EMBL" id="KZ451976">
    <property type="protein sequence ID" value="PKA55892.1"/>
    <property type="molecule type" value="Genomic_DNA"/>
</dbReference>